<reference evidence="4" key="1">
    <citation type="submission" date="2016-06" db="UniProtKB">
        <authorList>
            <consortium name="WormBaseParasite"/>
        </authorList>
    </citation>
    <scope>IDENTIFICATION</scope>
</reference>
<gene>
    <name evidence="2" type="ORF">SSLN_LOCUS7423</name>
</gene>
<organism evidence="4">
    <name type="scientific">Schistocephalus solidus</name>
    <name type="common">Tapeworm</name>
    <dbReference type="NCBI Taxonomy" id="70667"/>
    <lineage>
        <taxon>Eukaryota</taxon>
        <taxon>Metazoa</taxon>
        <taxon>Spiralia</taxon>
        <taxon>Lophotrochozoa</taxon>
        <taxon>Platyhelminthes</taxon>
        <taxon>Cestoda</taxon>
        <taxon>Eucestoda</taxon>
        <taxon>Diphyllobothriidea</taxon>
        <taxon>Diphyllobothriidae</taxon>
        <taxon>Schistocephalus</taxon>
    </lineage>
</organism>
<feature type="region of interest" description="Disordered" evidence="1">
    <location>
        <begin position="238"/>
        <end position="262"/>
    </location>
</feature>
<feature type="region of interest" description="Disordered" evidence="1">
    <location>
        <begin position="280"/>
        <end position="533"/>
    </location>
</feature>
<evidence type="ECO:0000313" key="3">
    <source>
        <dbReference type="Proteomes" id="UP000275846"/>
    </source>
</evidence>
<proteinExistence type="predicted"/>
<dbReference type="EMBL" id="UYSU01034136">
    <property type="protein sequence ID" value="VDL93808.1"/>
    <property type="molecule type" value="Genomic_DNA"/>
</dbReference>
<feature type="compositionally biased region" description="Polar residues" evidence="1">
    <location>
        <begin position="494"/>
        <end position="503"/>
    </location>
</feature>
<feature type="compositionally biased region" description="Polar residues" evidence="1">
    <location>
        <begin position="353"/>
        <end position="368"/>
    </location>
</feature>
<feature type="compositionally biased region" description="Polar residues" evidence="1">
    <location>
        <begin position="411"/>
        <end position="430"/>
    </location>
</feature>
<dbReference type="WBParaSite" id="SSLN_0000770101-mRNA-1">
    <property type="protein sequence ID" value="SSLN_0000770101-mRNA-1"/>
    <property type="gene ID" value="SSLN_0000770101"/>
</dbReference>
<feature type="compositionally biased region" description="Basic and acidic residues" evidence="1">
    <location>
        <begin position="370"/>
        <end position="409"/>
    </location>
</feature>
<dbReference type="Proteomes" id="UP000275846">
    <property type="component" value="Unassembled WGS sequence"/>
</dbReference>
<reference evidence="2 3" key="2">
    <citation type="submission" date="2018-11" db="EMBL/GenBank/DDBJ databases">
        <authorList>
            <consortium name="Pathogen Informatics"/>
        </authorList>
    </citation>
    <scope>NUCLEOTIDE SEQUENCE [LARGE SCALE GENOMIC DNA]</scope>
    <source>
        <strain evidence="2 3">NST_G2</strain>
    </source>
</reference>
<protein>
    <submittedName>
        <fullName evidence="4">Spc7 domain-containing protein</fullName>
    </submittedName>
</protein>
<evidence type="ECO:0000313" key="4">
    <source>
        <dbReference type="WBParaSite" id="SSLN_0000770101-mRNA-1"/>
    </source>
</evidence>
<keyword evidence="3" id="KW-1185">Reference proteome</keyword>
<name>A0A183ST75_SCHSO</name>
<accession>A0A183ST75</accession>
<evidence type="ECO:0000256" key="1">
    <source>
        <dbReference type="SAM" id="MobiDB-lite"/>
    </source>
</evidence>
<evidence type="ECO:0000313" key="2">
    <source>
        <dbReference type="EMBL" id="VDL93808.1"/>
    </source>
</evidence>
<feature type="compositionally biased region" description="Acidic residues" evidence="1">
    <location>
        <begin position="445"/>
        <end position="483"/>
    </location>
</feature>
<sequence length="533" mass="58039">MTRPEAIPEEPASSTSKASVDFVEDVAAVPVVSQSLSRNTPTRFSQNFVRVDSRRRMMRPEPIQEALASSARTFPVHSSQQPVEGIKVTEVAPDATIRNTPTRFSQNFVRVDSRRRMMRPEPIQKALASSARTSPVHSSQQPVEGIKVTEVAPDDTLRSSPSKSVPLTLTVKNEGKPAEPQIEEPIPKASEFVLAGAIFQQSPAVVNTLQTSTVTAPSVPGTSVPPAVLPVQEAVVASSLPSNSSDKEKAKPYNSDVEDDIGLNVPVDEGKVLLVTSLAASSSTDAVQTQSAASPRGVRNQRSLEEELKLVEMNSPQSVATADSDAGFKTSARFNGAGGNRRDLWESVEPGASSKTLSDPKSLQTMQQLKGDEYDSLKEENEKKGSAKSREEAIKDEHDADDDEYRKSVPQEPSMNSFEHSATKGSQQGTVAGLHMESGNKEDKDWEEVDDDEQEEDDDEEEDEVEEEEEEEEEEEKEDEDGEEKPSLELPQLLTMTPTSGPTTGDLEEPSPSDSQYTRQPLNTQSTYTGPTT</sequence>
<feature type="compositionally biased region" description="Polar residues" evidence="1">
    <location>
        <begin position="512"/>
        <end position="533"/>
    </location>
</feature>
<dbReference type="AlphaFoldDB" id="A0A183ST75"/>